<name>A0A564YE36_HYMDI</name>
<evidence type="ECO:0000313" key="1">
    <source>
        <dbReference type="EMBL" id="VUZ44804.1"/>
    </source>
</evidence>
<evidence type="ECO:0000313" key="2">
    <source>
        <dbReference type="Proteomes" id="UP000321570"/>
    </source>
</evidence>
<evidence type="ECO:0008006" key="3">
    <source>
        <dbReference type="Google" id="ProtNLM"/>
    </source>
</evidence>
<dbReference type="EMBL" id="CABIJS010000144">
    <property type="protein sequence ID" value="VUZ44804.1"/>
    <property type="molecule type" value="Genomic_DNA"/>
</dbReference>
<accession>A0A564YE36</accession>
<proteinExistence type="predicted"/>
<dbReference type="AlphaFoldDB" id="A0A564YE36"/>
<gene>
    <name evidence="1" type="ORF">WMSIL1_LOCUS4834</name>
</gene>
<protein>
    <recommendedName>
        <fullName evidence="3">Integrase catalytic domain-containing protein</fullName>
    </recommendedName>
</protein>
<dbReference type="Proteomes" id="UP000321570">
    <property type="component" value="Unassembled WGS sequence"/>
</dbReference>
<keyword evidence="2" id="KW-1185">Reference proteome</keyword>
<reference evidence="1 2" key="1">
    <citation type="submission" date="2019-07" db="EMBL/GenBank/DDBJ databases">
        <authorList>
            <person name="Jastrzebski P J."/>
            <person name="Paukszto L."/>
            <person name="Jastrzebski P J."/>
        </authorList>
    </citation>
    <scope>NUCLEOTIDE SEQUENCE [LARGE SCALE GENOMIC DNA]</scope>
    <source>
        <strain evidence="1 2">WMS-il1</strain>
    </source>
</reference>
<organism evidence="1 2">
    <name type="scientific">Hymenolepis diminuta</name>
    <name type="common">Rat tapeworm</name>
    <dbReference type="NCBI Taxonomy" id="6216"/>
    <lineage>
        <taxon>Eukaryota</taxon>
        <taxon>Metazoa</taxon>
        <taxon>Spiralia</taxon>
        <taxon>Lophotrochozoa</taxon>
        <taxon>Platyhelminthes</taxon>
        <taxon>Cestoda</taxon>
        <taxon>Eucestoda</taxon>
        <taxon>Cyclophyllidea</taxon>
        <taxon>Hymenolepididae</taxon>
        <taxon>Hymenolepis</taxon>
    </lineage>
</organism>
<sequence>MPKQQPVPTFCLLGGQTYHICLLEGHEEGYHTFASSRTTKIKSPRCLGQCNHIQAKSILVCSPEQSALVDDECKNVVAQSVDEAEQTAAHISSKDPFMYSQAKVLWSHTDFTLDGPIQGNSHLILVDSYSKWPEIIPIKSTTTGAIINNLLQKCHPVLFYTRVEAFCRGLNIPLLNSPPTPNGPGELVGNVKGQHLVSQGKEKVELPDSALCWCSNLVRQSKHLCSQ</sequence>